<comment type="caution">
    <text evidence="3">The sequence shown here is derived from an EMBL/GenBank/DDBJ whole genome shotgun (WGS) entry which is preliminary data.</text>
</comment>
<proteinExistence type="inferred from homology"/>
<dbReference type="PANTHER" id="PTHR23079:SF55">
    <property type="entry name" value="RNA-DIRECTED RNA POLYMERASE"/>
    <property type="match status" value="1"/>
</dbReference>
<accession>A0A0L0UWR0</accession>
<feature type="domain" description="RDRP core" evidence="2">
    <location>
        <begin position="131"/>
        <end position="301"/>
    </location>
</feature>
<feature type="domain" description="RDRP core" evidence="2">
    <location>
        <begin position="373"/>
        <end position="829"/>
    </location>
</feature>
<keyword evidence="1" id="KW-0696">RNA-directed RNA polymerase</keyword>
<name>A0A0L0UWR0_9BASI</name>
<gene>
    <name evidence="3" type="ORF">PSTG_15184</name>
</gene>
<dbReference type="EC" id="2.7.7.48" evidence="1"/>
<evidence type="ECO:0000259" key="2">
    <source>
        <dbReference type="Pfam" id="PF05183"/>
    </source>
</evidence>
<comment type="similarity">
    <text evidence="1">Belongs to the RdRP family.</text>
</comment>
<keyword evidence="1" id="KW-0694">RNA-binding</keyword>
<dbReference type="OrthoDB" id="10055769at2759"/>
<sequence>MAPPPREASGMSEVILLPNDPAFEKYMLPWSHLFEVARLYQACTPEERKGVVLASWVDIASKTFNPADLQDLLLPVNGKGDRVARIGPSLSGIFKRNEEEDHPSPALQKLVGCSINLDLPKGKGNTTFLPRLNPPELCKANQLNRTHGADRFINIKVLDQLSSRLRTRTTKKSAIQKSFTEFVHTPIRIGDKLFFFFLRKENFLWLASAPEPGYEATRKFINELLDLQSNKDMTVAKWAARTSLLLSATQASIDMDPRDVRRVPDVHSDSLVISSELLDSVANSLGLTYLPSCIEGLIKGKPFVWRLGVPSEDENHQIQLWDDQIGKASTHVFFRFRARRYDSKKKDFVLTEEPVVIVLEKCLAMGPRPTGKPEIMTDGAGIISRAAAARVCEAFGRKFDTLPSAYQARIGFAKGLWILPPEFHPHDTIPWVEIRDSQWKAETAPGYTFHFNLCRISRSVSSGALGKQLLPILSARGVQSKTICAALEEQIQSTINDLNSNDPLRLTEILTRSPALCTTRRSILNRTANSLHDPSANRTFGNTESDSAENRAFTIDGLDTMSLVPFQSEEIIVSMLAAGFEPRNRYIVTKLRRIKEDKITSAIKFRVPIAQSTYVYVMPDPTGTLEEDEGFLQFSCFGDDSTGVKISTLTCPAIISRSPCVAPMDARKINLVDNEILRETYYDVLVCSIKGKTSLLSLLSGGDYDGDQVSVVWNPPIVQQFHNVNLETNRRMNIDDLFEPVQVGTVQEVLLDAYKDNAQEFVKIAQSIQVAGLFTPNDAGLYSIKHTTAEYLLGLEDPLTQKLGEVYVKCLDAPKAGTQLKPENCDLIKKQYGTALSKVTYPNGKNIVTLPTKIYPIPKYLSGEPKFSFNGSARYIQFKFGGKAHVLDELLKTGYALLKSYREELNERDIATHAQRCNSSRDKDLSSYFEDHKKHYEFNRDDEGNVDVWLGVLRPLQREISAIAGEWGKAISQAANAQVRDKIWESEYGPGTGGSAKTKLALDVQKRYAELTWEKAFEYVPEPEDLERYKINLDFYKSCTGAYLEGLGPKGYSLLKASCLSMCSKPESFCPYEIAFREICYLKAMASQAKKTNNSILNHFPSKAATDLMASRPPRTIVTRSYLTSVVKAGTILGRSKNQDQNLQPV</sequence>
<dbReference type="GO" id="GO:0030422">
    <property type="term" value="P:siRNA processing"/>
    <property type="evidence" value="ECO:0007669"/>
    <property type="project" value="TreeGrafter"/>
</dbReference>
<reference evidence="4" key="1">
    <citation type="submission" date="2014-03" db="EMBL/GenBank/DDBJ databases">
        <title>The Genome Sequence of Puccinia striiformis f. sp. tritici PST-78.</title>
        <authorList>
            <consortium name="The Broad Institute Genome Sequencing Platform"/>
            <person name="Cuomo C."/>
            <person name="Hulbert S."/>
            <person name="Chen X."/>
            <person name="Walker B."/>
            <person name="Young S.K."/>
            <person name="Zeng Q."/>
            <person name="Gargeya S."/>
            <person name="Fitzgerald M."/>
            <person name="Haas B."/>
            <person name="Abouelleil A."/>
            <person name="Alvarado L."/>
            <person name="Arachchi H.M."/>
            <person name="Berlin A.M."/>
            <person name="Chapman S.B."/>
            <person name="Goldberg J."/>
            <person name="Griggs A."/>
            <person name="Gujja S."/>
            <person name="Hansen M."/>
            <person name="Howarth C."/>
            <person name="Imamovic A."/>
            <person name="Larimer J."/>
            <person name="McCowan C."/>
            <person name="Montmayeur A."/>
            <person name="Murphy C."/>
            <person name="Neiman D."/>
            <person name="Pearson M."/>
            <person name="Priest M."/>
            <person name="Roberts A."/>
            <person name="Saif S."/>
            <person name="Shea T."/>
            <person name="Sisk P."/>
            <person name="Sykes S."/>
            <person name="Wortman J."/>
            <person name="Nusbaum C."/>
            <person name="Birren B."/>
        </authorList>
    </citation>
    <scope>NUCLEOTIDE SEQUENCE [LARGE SCALE GENOMIC DNA]</scope>
    <source>
        <strain evidence="4">race PST-78</strain>
    </source>
</reference>
<evidence type="ECO:0000313" key="4">
    <source>
        <dbReference type="Proteomes" id="UP000054564"/>
    </source>
</evidence>
<dbReference type="AlphaFoldDB" id="A0A0L0UWR0"/>
<keyword evidence="4" id="KW-1185">Reference proteome</keyword>
<dbReference type="GO" id="GO:0031380">
    <property type="term" value="C:nuclear RNA-directed RNA polymerase complex"/>
    <property type="evidence" value="ECO:0007669"/>
    <property type="project" value="TreeGrafter"/>
</dbReference>
<dbReference type="InterPro" id="IPR057596">
    <property type="entry name" value="RDRP_core"/>
</dbReference>
<evidence type="ECO:0000313" key="3">
    <source>
        <dbReference type="EMBL" id="KNE91391.1"/>
    </source>
</evidence>
<dbReference type="GO" id="GO:0003968">
    <property type="term" value="F:RNA-directed RNA polymerase activity"/>
    <property type="evidence" value="ECO:0007669"/>
    <property type="project" value="UniProtKB-KW"/>
</dbReference>
<keyword evidence="1" id="KW-0548">Nucleotidyltransferase</keyword>
<protein>
    <recommendedName>
        <fullName evidence="1">RNA-dependent RNA polymerase</fullName>
        <ecNumber evidence="1">2.7.7.48</ecNumber>
    </recommendedName>
</protein>
<comment type="catalytic activity">
    <reaction evidence="1">
        <text>RNA(n) + a ribonucleoside 5'-triphosphate = RNA(n+1) + diphosphate</text>
        <dbReference type="Rhea" id="RHEA:21248"/>
        <dbReference type="Rhea" id="RHEA-COMP:14527"/>
        <dbReference type="Rhea" id="RHEA-COMP:17342"/>
        <dbReference type="ChEBI" id="CHEBI:33019"/>
        <dbReference type="ChEBI" id="CHEBI:61557"/>
        <dbReference type="ChEBI" id="CHEBI:140395"/>
        <dbReference type="EC" id="2.7.7.48"/>
    </reaction>
</comment>
<dbReference type="InterPro" id="IPR007855">
    <property type="entry name" value="RDRP"/>
</dbReference>
<dbReference type="Proteomes" id="UP000054564">
    <property type="component" value="Unassembled WGS sequence"/>
</dbReference>
<dbReference type="GO" id="GO:0003723">
    <property type="term" value="F:RNA binding"/>
    <property type="evidence" value="ECO:0007669"/>
    <property type="project" value="UniProtKB-KW"/>
</dbReference>
<dbReference type="PANTHER" id="PTHR23079">
    <property type="entry name" value="RNA-DEPENDENT RNA POLYMERASE"/>
    <property type="match status" value="1"/>
</dbReference>
<evidence type="ECO:0000256" key="1">
    <source>
        <dbReference type="RuleBase" id="RU363098"/>
    </source>
</evidence>
<dbReference type="EMBL" id="AJIL01000206">
    <property type="protein sequence ID" value="KNE91391.1"/>
    <property type="molecule type" value="Genomic_DNA"/>
</dbReference>
<organism evidence="3 4">
    <name type="scientific">Puccinia striiformis f. sp. tritici PST-78</name>
    <dbReference type="NCBI Taxonomy" id="1165861"/>
    <lineage>
        <taxon>Eukaryota</taxon>
        <taxon>Fungi</taxon>
        <taxon>Dikarya</taxon>
        <taxon>Basidiomycota</taxon>
        <taxon>Pucciniomycotina</taxon>
        <taxon>Pucciniomycetes</taxon>
        <taxon>Pucciniales</taxon>
        <taxon>Pucciniaceae</taxon>
        <taxon>Puccinia</taxon>
    </lineage>
</organism>
<keyword evidence="1" id="KW-0808">Transferase</keyword>
<dbReference type="STRING" id="1165861.A0A0L0UWR0"/>
<dbReference type="Pfam" id="PF05183">
    <property type="entry name" value="RdRP"/>
    <property type="match status" value="2"/>
</dbReference>